<dbReference type="Pfam" id="PF13091">
    <property type="entry name" value="PLDc_2"/>
    <property type="match status" value="1"/>
</dbReference>
<protein>
    <recommendedName>
        <fullName evidence="1">Phospholipase D-like domain-containing protein</fullName>
    </recommendedName>
</protein>
<evidence type="ECO:0000313" key="3">
    <source>
        <dbReference type="Proteomes" id="UP001501570"/>
    </source>
</evidence>
<comment type="caution">
    <text evidence="2">The sequence shown here is derived from an EMBL/GenBank/DDBJ whole genome shotgun (WGS) entry which is preliminary data.</text>
</comment>
<dbReference type="InterPro" id="IPR025202">
    <property type="entry name" value="PLD-like_dom"/>
</dbReference>
<dbReference type="Proteomes" id="UP001501570">
    <property type="component" value="Unassembled WGS sequence"/>
</dbReference>
<keyword evidence="3" id="KW-1185">Reference proteome</keyword>
<sequence length="170" mass="18918">MRTITTKGNGQTRALSDLMQNLLVSELLYPSRELWVLSPWIADIVVIDNGAAQFSTLLPGLPARGIRLTEVLIELAQRGSEVRVLTLDDVRNTTVQLRLRDAAASGPHPLHLIRSTLHAKGILGDRFHLSGSMNFTYRGQQVNDEGITVTTEPDIIAKVRIDYNTKYKTK</sequence>
<gene>
    <name evidence="2" type="ORF">GCM10023322_52140</name>
</gene>
<proteinExistence type="predicted"/>
<organism evidence="2 3">
    <name type="scientific">Rugosimonospora acidiphila</name>
    <dbReference type="NCBI Taxonomy" id="556531"/>
    <lineage>
        <taxon>Bacteria</taxon>
        <taxon>Bacillati</taxon>
        <taxon>Actinomycetota</taxon>
        <taxon>Actinomycetes</taxon>
        <taxon>Micromonosporales</taxon>
        <taxon>Micromonosporaceae</taxon>
        <taxon>Rugosimonospora</taxon>
    </lineage>
</organism>
<dbReference type="RefSeq" id="WP_345633891.1">
    <property type="nucleotide sequence ID" value="NZ_BAABJQ010000017.1"/>
</dbReference>
<accession>A0ABP9S9M3</accession>
<dbReference type="NCBIfam" id="NF041068">
    <property type="entry name" value="DpdK"/>
    <property type="match status" value="1"/>
</dbReference>
<dbReference type="Gene3D" id="3.30.870.10">
    <property type="entry name" value="Endonuclease Chain A"/>
    <property type="match status" value="1"/>
</dbReference>
<evidence type="ECO:0000259" key="1">
    <source>
        <dbReference type="Pfam" id="PF13091"/>
    </source>
</evidence>
<dbReference type="EMBL" id="BAABJQ010000017">
    <property type="protein sequence ID" value="GAA5192472.1"/>
    <property type="molecule type" value="Genomic_DNA"/>
</dbReference>
<name>A0ABP9S9M3_9ACTN</name>
<evidence type="ECO:0000313" key="2">
    <source>
        <dbReference type="EMBL" id="GAA5192472.1"/>
    </source>
</evidence>
<dbReference type="SUPFAM" id="SSF56024">
    <property type="entry name" value="Phospholipase D/nuclease"/>
    <property type="match status" value="1"/>
</dbReference>
<reference evidence="3" key="1">
    <citation type="journal article" date="2019" name="Int. J. Syst. Evol. Microbiol.">
        <title>The Global Catalogue of Microorganisms (GCM) 10K type strain sequencing project: providing services to taxonomists for standard genome sequencing and annotation.</title>
        <authorList>
            <consortium name="The Broad Institute Genomics Platform"/>
            <consortium name="The Broad Institute Genome Sequencing Center for Infectious Disease"/>
            <person name="Wu L."/>
            <person name="Ma J."/>
        </authorList>
    </citation>
    <scope>NUCLEOTIDE SEQUENCE [LARGE SCALE GENOMIC DNA]</scope>
    <source>
        <strain evidence="3">JCM 18304</strain>
    </source>
</reference>
<feature type="domain" description="Phospholipase D-like" evidence="1">
    <location>
        <begin position="68"/>
        <end position="160"/>
    </location>
</feature>